<reference evidence="1 2" key="1">
    <citation type="journal article" date="2018" name="Mol. Biol. Evol.">
        <title>Broad Genomic Sampling Reveals a Smut Pathogenic Ancestry of the Fungal Clade Ustilaginomycotina.</title>
        <authorList>
            <person name="Kijpornyongpan T."/>
            <person name="Mondo S.J."/>
            <person name="Barry K."/>
            <person name="Sandor L."/>
            <person name="Lee J."/>
            <person name="Lipzen A."/>
            <person name="Pangilinan J."/>
            <person name="LaButti K."/>
            <person name="Hainaut M."/>
            <person name="Henrissat B."/>
            <person name="Grigoriev I.V."/>
            <person name="Spatafora J.W."/>
            <person name="Aime M.C."/>
        </authorList>
    </citation>
    <scope>NUCLEOTIDE SEQUENCE [LARGE SCALE GENOMIC DNA]</scope>
    <source>
        <strain evidence="1 2">MCA 3882</strain>
    </source>
</reference>
<sequence length="54" mass="5880">MKMQLNVIAIVAVAIFNCSAVLAIPIAKLNEIEHPIERRAAILQNMVSFSCANV</sequence>
<evidence type="ECO:0000313" key="1">
    <source>
        <dbReference type="EMBL" id="PWN32430.1"/>
    </source>
</evidence>
<name>A0A316V4I1_9BASI</name>
<keyword evidence="2" id="KW-1185">Reference proteome</keyword>
<dbReference type="AlphaFoldDB" id="A0A316V4I1"/>
<dbReference type="Proteomes" id="UP000245771">
    <property type="component" value="Unassembled WGS sequence"/>
</dbReference>
<organism evidence="1 2">
    <name type="scientific">Meira miltonrushii</name>
    <dbReference type="NCBI Taxonomy" id="1280837"/>
    <lineage>
        <taxon>Eukaryota</taxon>
        <taxon>Fungi</taxon>
        <taxon>Dikarya</taxon>
        <taxon>Basidiomycota</taxon>
        <taxon>Ustilaginomycotina</taxon>
        <taxon>Exobasidiomycetes</taxon>
        <taxon>Exobasidiales</taxon>
        <taxon>Brachybasidiaceae</taxon>
        <taxon>Meira</taxon>
    </lineage>
</organism>
<evidence type="ECO:0000313" key="2">
    <source>
        <dbReference type="Proteomes" id="UP000245771"/>
    </source>
</evidence>
<accession>A0A316V4I1</accession>
<dbReference type="InParanoid" id="A0A316V4I1"/>
<dbReference type="EMBL" id="KZ819605">
    <property type="protein sequence ID" value="PWN32430.1"/>
    <property type="molecule type" value="Genomic_DNA"/>
</dbReference>
<proteinExistence type="predicted"/>
<dbReference type="GeneID" id="37021104"/>
<dbReference type="RefSeq" id="XP_025352732.1">
    <property type="nucleotide sequence ID" value="XM_025499323.1"/>
</dbReference>
<protein>
    <submittedName>
        <fullName evidence="1">Uncharacterized protein</fullName>
    </submittedName>
</protein>
<gene>
    <name evidence="1" type="ORF">FA14DRAFT_161870</name>
</gene>